<feature type="chain" id="PRO_5039518514" evidence="5">
    <location>
        <begin position="25"/>
        <end position="343"/>
    </location>
</feature>
<organism evidence="6 7">
    <name type="scientific">Desulfoscipio geothermicus DSM 3669</name>
    <dbReference type="NCBI Taxonomy" id="1121426"/>
    <lineage>
        <taxon>Bacteria</taxon>
        <taxon>Bacillati</taxon>
        <taxon>Bacillota</taxon>
        <taxon>Clostridia</taxon>
        <taxon>Eubacteriales</taxon>
        <taxon>Desulfallaceae</taxon>
        <taxon>Desulfoscipio</taxon>
    </lineage>
</organism>
<dbReference type="InterPro" id="IPR018389">
    <property type="entry name" value="DctP_fam"/>
</dbReference>
<reference evidence="7" key="1">
    <citation type="submission" date="2016-10" db="EMBL/GenBank/DDBJ databases">
        <authorList>
            <person name="Varghese N."/>
            <person name="Submissions S."/>
        </authorList>
    </citation>
    <scope>NUCLEOTIDE SEQUENCE [LARGE SCALE GENOMIC DNA]</scope>
    <source>
        <strain evidence="7">DSM 3669</strain>
    </source>
</reference>
<keyword evidence="6" id="KW-0675">Receptor</keyword>
<protein>
    <submittedName>
        <fullName evidence="6">Tripartite ATP-independent transporter solute receptor, DctP family</fullName>
    </submittedName>
</protein>
<dbReference type="GO" id="GO:0055085">
    <property type="term" value="P:transmembrane transport"/>
    <property type="evidence" value="ECO:0007669"/>
    <property type="project" value="InterPro"/>
</dbReference>
<dbReference type="NCBIfam" id="NF037995">
    <property type="entry name" value="TRAP_S1"/>
    <property type="match status" value="1"/>
</dbReference>
<name>A0A1I6DLN8_9FIRM</name>
<evidence type="ECO:0000256" key="1">
    <source>
        <dbReference type="ARBA" id="ARBA00004196"/>
    </source>
</evidence>
<evidence type="ECO:0000256" key="3">
    <source>
        <dbReference type="ARBA" id="ARBA00022448"/>
    </source>
</evidence>
<dbReference type="PANTHER" id="PTHR33376">
    <property type="match status" value="1"/>
</dbReference>
<proteinExistence type="inferred from homology"/>
<dbReference type="RefSeq" id="WP_092483299.1">
    <property type="nucleotide sequence ID" value="NZ_FOYM01000013.1"/>
</dbReference>
<comment type="similarity">
    <text evidence="2">Belongs to the bacterial solute-binding protein 7 family.</text>
</comment>
<dbReference type="STRING" id="39060.SAMN05660706_11350"/>
<evidence type="ECO:0000256" key="5">
    <source>
        <dbReference type="SAM" id="SignalP"/>
    </source>
</evidence>
<dbReference type="NCBIfam" id="TIGR00787">
    <property type="entry name" value="dctP"/>
    <property type="match status" value="1"/>
</dbReference>
<comment type="subcellular location">
    <subcellularLocation>
        <location evidence="1">Cell envelope</location>
    </subcellularLocation>
</comment>
<dbReference type="PIRSF" id="PIRSF006470">
    <property type="entry name" value="DctB"/>
    <property type="match status" value="1"/>
</dbReference>
<dbReference type="GO" id="GO:0030288">
    <property type="term" value="C:outer membrane-bounded periplasmic space"/>
    <property type="evidence" value="ECO:0007669"/>
    <property type="project" value="InterPro"/>
</dbReference>
<gene>
    <name evidence="6" type="ORF">SAMN05660706_11350</name>
</gene>
<evidence type="ECO:0000256" key="2">
    <source>
        <dbReference type="ARBA" id="ARBA00009023"/>
    </source>
</evidence>
<dbReference type="Proteomes" id="UP000199584">
    <property type="component" value="Unassembled WGS sequence"/>
</dbReference>
<dbReference type="Gene3D" id="3.40.190.170">
    <property type="entry name" value="Bacterial extracellular solute-binding protein, family 7"/>
    <property type="match status" value="1"/>
</dbReference>
<dbReference type="AlphaFoldDB" id="A0A1I6DLN8"/>
<evidence type="ECO:0000313" key="7">
    <source>
        <dbReference type="Proteomes" id="UP000199584"/>
    </source>
</evidence>
<sequence>MSLRKAAWLVAILLVLSLVVLGCAAEDKNKDQAGGEAEGKIILKAGHAVAESHPYHLGLEKFKQIVEEKTGGQVQIDIYANGTIGSERDMIEGLQLGTIDLVLTSTGPVINFVPEMGVVDLPFLFSSREHAYQVLDGEIGQDLLEQFGDIGIVGLAFWENGFRNLTNSERPINSVEDIQGLKIRTMENEVHQAAFKELGADPTPMAWGEVYTALQQKTIDGQENPIPIIYNMKIYEVQKYLALTGHFYSPALLLIGQKSLDKLSPEQQNIIKKAAVEAATYEREQIKVQEDEQLAKLEEKGMVITRPDKNALREATMAVYEKYEGRFGKDTIQKILNADPNKK</sequence>
<feature type="signal peptide" evidence="5">
    <location>
        <begin position="1"/>
        <end position="24"/>
    </location>
</feature>
<keyword evidence="7" id="KW-1185">Reference proteome</keyword>
<dbReference type="InterPro" id="IPR004682">
    <property type="entry name" value="TRAP_DctP"/>
</dbReference>
<dbReference type="EMBL" id="FOYM01000013">
    <property type="protein sequence ID" value="SFR06375.1"/>
    <property type="molecule type" value="Genomic_DNA"/>
</dbReference>
<keyword evidence="4 5" id="KW-0732">Signal</keyword>
<dbReference type="PANTHER" id="PTHR33376:SF4">
    <property type="entry name" value="SIALIC ACID-BINDING PERIPLASMIC PROTEIN SIAP"/>
    <property type="match status" value="1"/>
</dbReference>
<dbReference type="InterPro" id="IPR038404">
    <property type="entry name" value="TRAP_DctP_sf"/>
</dbReference>
<dbReference type="PROSITE" id="PS51257">
    <property type="entry name" value="PROKAR_LIPOPROTEIN"/>
    <property type="match status" value="1"/>
</dbReference>
<evidence type="ECO:0000256" key="4">
    <source>
        <dbReference type="ARBA" id="ARBA00022729"/>
    </source>
</evidence>
<evidence type="ECO:0000313" key="6">
    <source>
        <dbReference type="EMBL" id="SFR06375.1"/>
    </source>
</evidence>
<dbReference type="OrthoDB" id="9815946at2"/>
<dbReference type="Pfam" id="PF03480">
    <property type="entry name" value="DctP"/>
    <property type="match status" value="1"/>
</dbReference>
<dbReference type="CDD" id="cd13675">
    <property type="entry name" value="PBP2_TRAP_SBP_like_5"/>
    <property type="match status" value="1"/>
</dbReference>
<keyword evidence="3" id="KW-0813">Transport</keyword>
<accession>A0A1I6DLN8</accession>